<dbReference type="PROSITE" id="PS50048">
    <property type="entry name" value="ZN2_CY6_FUNGAL_2"/>
    <property type="match status" value="1"/>
</dbReference>
<keyword evidence="2" id="KW-0479">Metal-binding</keyword>
<feature type="compositionally biased region" description="Basic and acidic residues" evidence="6">
    <location>
        <begin position="1"/>
        <end position="10"/>
    </location>
</feature>
<dbReference type="AlphaFoldDB" id="A0A9W7Y5Z2"/>
<dbReference type="PANTHER" id="PTHR47338:SF5">
    <property type="entry name" value="ZN(II)2CYS6 TRANSCRIPTION FACTOR (EUROFUNG)"/>
    <property type="match status" value="1"/>
</dbReference>
<reference evidence="8" key="1">
    <citation type="submission" date="2022-07" db="EMBL/GenBank/DDBJ databases">
        <title>Phylogenomic reconstructions and comparative analyses of Kickxellomycotina fungi.</title>
        <authorList>
            <person name="Reynolds N.K."/>
            <person name="Stajich J.E."/>
            <person name="Barry K."/>
            <person name="Grigoriev I.V."/>
            <person name="Crous P."/>
            <person name="Smith M.E."/>
        </authorList>
    </citation>
    <scope>NUCLEOTIDE SEQUENCE</scope>
    <source>
        <strain evidence="8">NBRC 32514</strain>
    </source>
</reference>
<feature type="compositionally biased region" description="Low complexity" evidence="6">
    <location>
        <begin position="45"/>
        <end position="66"/>
    </location>
</feature>
<dbReference type="CDD" id="cd00067">
    <property type="entry name" value="GAL4"/>
    <property type="match status" value="1"/>
</dbReference>
<dbReference type="CDD" id="cd12148">
    <property type="entry name" value="fungal_TF_MHR"/>
    <property type="match status" value="1"/>
</dbReference>
<accession>A0A9W7Y5Z2</accession>
<keyword evidence="5" id="KW-0539">Nucleus</keyword>
<evidence type="ECO:0000313" key="9">
    <source>
        <dbReference type="Proteomes" id="UP001149813"/>
    </source>
</evidence>
<dbReference type="Gene3D" id="4.10.240.10">
    <property type="entry name" value="Zn(2)-C6 fungal-type DNA-binding domain"/>
    <property type="match status" value="1"/>
</dbReference>
<evidence type="ECO:0000313" key="8">
    <source>
        <dbReference type="EMBL" id="KAJ1724065.1"/>
    </source>
</evidence>
<dbReference type="GO" id="GO:0005634">
    <property type="term" value="C:nucleus"/>
    <property type="evidence" value="ECO:0007669"/>
    <property type="project" value="UniProtKB-SubCell"/>
</dbReference>
<keyword evidence="4" id="KW-0804">Transcription</keyword>
<dbReference type="Proteomes" id="UP001149813">
    <property type="component" value="Unassembled WGS sequence"/>
</dbReference>
<evidence type="ECO:0000256" key="6">
    <source>
        <dbReference type="SAM" id="MobiDB-lite"/>
    </source>
</evidence>
<dbReference type="GO" id="GO:0008270">
    <property type="term" value="F:zinc ion binding"/>
    <property type="evidence" value="ECO:0007669"/>
    <property type="project" value="InterPro"/>
</dbReference>
<evidence type="ECO:0000256" key="4">
    <source>
        <dbReference type="ARBA" id="ARBA00023163"/>
    </source>
</evidence>
<evidence type="ECO:0000256" key="5">
    <source>
        <dbReference type="ARBA" id="ARBA00023242"/>
    </source>
</evidence>
<gene>
    <name evidence="8" type="ORF">LPJ53_001639</name>
</gene>
<feature type="compositionally biased region" description="Polar residues" evidence="6">
    <location>
        <begin position="145"/>
        <end position="155"/>
    </location>
</feature>
<proteinExistence type="predicted"/>
<comment type="caution">
    <text evidence="8">The sequence shown here is derived from an EMBL/GenBank/DDBJ whole genome shotgun (WGS) entry which is preliminary data.</text>
</comment>
<keyword evidence="9" id="KW-1185">Reference proteome</keyword>
<dbReference type="PANTHER" id="PTHR47338">
    <property type="entry name" value="ZN(II)2CYS6 TRANSCRIPTION FACTOR (EUROFUNG)-RELATED"/>
    <property type="match status" value="1"/>
</dbReference>
<evidence type="ECO:0000259" key="7">
    <source>
        <dbReference type="PROSITE" id="PS50048"/>
    </source>
</evidence>
<dbReference type="InterPro" id="IPR036864">
    <property type="entry name" value="Zn2-C6_fun-type_DNA-bd_sf"/>
</dbReference>
<feature type="region of interest" description="Disordered" evidence="6">
    <location>
        <begin position="1"/>
        <end position="69"/>
    </location>
</feature>
<dbReference type="InterPro" id="IPR050815">
    <property type="entry name" value="TF_fung"/>
</dbReference>
<feature type="compositionally biased region" description="Low complexity" evidence="6">
    <location>
        <begin position="182"/>
        <end position="199"/>
    </location>
</feature>
<dbReference type="SMART" id="SM00066">
    <property type="entry name" value="GAL4"/>
    <property type="match status" value="1"/>
</dbReference>
<keyword evidence="3" id="KW-0805">Transcription regulation</keyword>
<evidence type="ECO:0000256" key="1">
    <source>
        <dbReference type="ARBA" id="ARBA00004123"/>
    </source>
</evidence>
<protein>
    <recommendedName>
        <fullName evidence="7">Zn(2)-C6 fungal-type domain-containing protein</fullName>
    </recommendedName>
</protein>
<evidence type="ECO:0000256" key="2">
    <source>
        <dbReference type="ARBA" id="ARBA00022723"/>
    </source>
</evidence>
<feature type="region of interest" description="Disordered" evidence="6">
    <location>
        <begin position="168"/>
        <end position="216"/>
    </location>
</feature>
<organism evidence="8 9">
    <name type="scientific">Coemansia erecta</name>
    <dbReference type="NCBI Taxonomy" id="147472"/>
    <lineage>
        <taxon>Eukaryota</taxon>
        <taxon>Fungi</taxon>
        <taxon>Fungi incertae sedis</taxon>
        <taxon>Zoopagomycota</taxon>
        <taxon>Kickxellomycotina</taxon>
        <taxon>Kickxellomycetes</taxon>
        <taxon>Kickxellales</taxon>
        <taxon>Kickxellaceae</taxon>
        <taxon>Coemansia</taxon>
    </lineage>
</organism>
<feature type="region of interest" description="Disordered" evidence="6">
    <location>
        <begin position="136"/>
        <end position="156"/>
    </location>
</feature>
<feature type="domain" description="Zn(2)-C6 fungal-type" evidence="7">
    <location>
        <begin position="98"/>
        <end position="133"/>
    </location>
</feature>
<feature type="compositionally biased region" description="Basic residues" evidence="6">
    <location>
        <begin position="22"/>
        <end position="33"/>
    </location>
</feature>
<dbReference type="GO" id="GO:0000981">
    <property type="term" value="F:DNA-binding transcription factor activity, RNA polymerase II-specific"/>
    <property type="evidence" value="ECO:0007669"/>
    <property type="project" value="InterPro"/>
</dbReference>
<dbReference type="InterPro" id="IPR001138">
    <property type="entry name" value="Zn2Cys6_DnaBD"/>
</dbReference>
<sequence length="671" mass="72012">MRQDGQEHQHQQHQPGASQDHPRHHSHGQHPRHSTLPAPVPHALSTRPSQPPSTSSTPHPSTDTHPAYFAYAPSSSTFFLDPPSAARPTVRRPRSQKACIRCHRRKARCTRNLMEDGTYRCDNCIRDNIECLWRESKRRGPKPKSTASASPTPQRSVAAISNLLNEGEDTRAGPLAPPLPPRVAAAAAAAESVAEAEGSSYEHARRPPHVMPPDRSGLLDEFHKSSRVSAGLRSAIDKYYAHLYAVCPVLHPATVLQQALDGTLDALLRDALLAGAAALDRRTAEARRLLDHIALALCTLGDAPSVAQMCAFQLAATVRRTLNATRYDAFGGAVARLVGQLGWHALDRAAVDGQEDEPAAAVDTWDGWVARETQRRVFWAVRHADAWGALVAGLAPAGGFARGVGTLMPCPDDLWDEVGALEAGSVAPGFRRAQPPAELLDRLALGLSQQQQPRQQRQQRQQMDAELRAWRDSLPSADRSAAAGPLPPPLPSAAASFFSHRLPAAHLTALAPRILLHLANRTNRTGTNRALPLLRRLLGDALAQSLLAHDAVDTVDTVNAADAANTVNAVDTVNAQSWVTCVGLARECAAVVSGLDAGAGPCWADYRAPFCLFVAAAVLLQCHGNREALREDLGVLWRALNEAGAAGLPADGFVAALRELGIDEAVRLPRG</sequence>
<evidence type="ECO:0000256" key="3">
    <source>
        <dbReference type="ARBA" id="ARBA00023015"/>
    </source>
</evidence>
<comment type="subcellular location">
    <subcellularLocation>
        <location evidence="1">Nucleus</location>
    </subcellularLocation>
</comment>
<dbReference type="PROSITE" id="PS00463">
    <property type="entry name" value="ZN2_CY6_FUNGAL_1"/>
    <property type="match status" value="1"/>
</dbReference>
<dbReference type="OrthoDB" id="2123952at2759"/>
<name>A0A9W7Y5Z2_9FUNG</name>
<dbReference type="EMBL" id="JANBOJ010000043">
    <property type="protein sequence ID" value="KAJ1724065.1"/>
    <property type="molecule type" value="Genomic_DNA"/>
</dbReference>
<dbReference type="SUPFAM" id="SSF57701">
    <property type="entry name" value="Zn2/Cys6 DNA-binding domain"/>
    <property type="match status" value="1"/>
</dbReference>